<dbReference type="InterPro" id="IPR051450">
    <property type="entry name" value="Gfo/Idh/MocA_Oxidoreductases"/>
</dbReference>
<dbReference type="Gene3D" id="3.30.360.10">
    <property type="entry name" value="Dihydrodipicolinate Reductase, domain 2"/>
    <property type="match status" value="1"/>
</dbReference>
<feature type="domain" description="Gfo/Idh/MocA-like oxidoreductase N-terminal" evidence="1">
    <location>
        <begin position="7"/>
        <end position="98"/>
    </location>
</feature>
<dbReference type="RefSeq" id="WP_290246524.1">
    <property type="nucleotide sequence ID" value="NZ_JAUFQT010000001.1"/>
</dbReference>
<sequence length="311" mass="35419">MNKQINNVLIYGFGRMGLTHYSILKGLNPNLNFTIVEPGKILYKLLKSNFNSRFVQSDERLNDSFDLTLVTTPPFIHNQILERSLARGDERIFVEKPFGGHTNTESDIKGDNVYIGYVLRYNPCIQWVKKNIKPADIISIKGQYFSNTIEKKPKGWRNGSFSGVLNEMGSHIIDLICYLANVEEFDIQESRKQSIISDVDDVVEAVLSSGSMSISLNFNWVKKEIRKPIFGLEIELINNARLFVDQQTIKIYEGDVLIKKVAVTDLAETVPYYLRGIDFTKQMENLLGNAGTLCSMHEALKVNRIMNNILK</sequence>
<proteinExistence type="predicted"/>
<protein>
    <submittedName>
        <fullName evidence="2">Gfo/Idh/MocA family oxidoreductase</fullName>
    </submittedName>
</protein>
<dbReference type="Gene3D" id="3.40.50.720">
    <property type="entry name" value="NAD(P)-binding Rossmann-like Domain"/>
    <property type="match status" value="1"/>
</dbReference>
<dbReference type="PANTHER" id="PTHR43377:SF1">
    <property type="entry name" value="BILIVERDIN REDUCTASE A"/>
    <property type="match status" value="1"/>
</dbReference>
<comment type="caution">
    <text evidence="2">The sequence shown here is derived from an EMBL/GenBank/DDBJ whole genome shotgun (WGS) entry which is preliminary data.</text>
</comment>
<dbReference type="SUPFAM" id="SSF51735">
    <property type="entry name" value="NAD(P)-binding Rossmann-fold domains"/>
    <property type="match status" value="1"/>
</dbReference>
<accession>A0ABV5J2Q2</accession>
<gene>
    <name evidence="2" type="ORF">ACFFUR_04765</name>
</gene>
<dbReference type="InterPro" id="IPR036291">
    <property type="entry name" value="NAD(P)-bd_dom_sf"/>
</dbReference>
<dbReference type="InterPro" id="IPR000683">
    <property type="entry name" value="Gfo/Idh/MocA-like_OxRdtase_N"/>
</dbReference>
<evidence type="ECO:0000313" key="2">
    <source>
        <dbReference type="EMBL" id="MFB9211108.1"/>
    </source>
</evidence>
<dbReference type="Proteomes" id="UP001589654">
    <property type="component" value="Unassembled WGS sequence"/>
</dbReference>
<reference evidence="2 3" key="1">
    <citation type="submission" date="2024-09" db="EMBL/GenBank/DDBJ databases">
        <authorList>
            <person name="Sun Q."/>
            <person name="Mori K."/>
        </authorList>
    </citation>
    <scope>NUCLEOTIDE SEQUENCE [LARGE SCALE GENOMIC DNA]</scope>
    <source>
        <strain evidence="2 3">CECT 7682</strain>
    </source>
</reference>
<dbReference type="PANTHER" id="PTHR43377">
    <property type="entry name" value="BILIVERDIN REDUCTASE A"/>
    <property type="match status" value="1"/>
</dbReference>
<dbReference type="Pfam" id="PF01408">
    <property type="entry name" value="GFO_IDH_MocA"/>
    <property type="match status" value="1"/>
</dbReference>
<organism evidence="2 3">
    <name type="scientific">Echinicola jeungdonensis</name>
    <dbReference type="NCBI Taxonomy" id="709343"/>
    <lineage>
        <taxon>Bacteria</taxon>
        <taxon>Pseudomonadati</taxon>
        <taxon>Bacteroidota</taxon>
        <taxon>Cytophagia</taxon>
        <taxon>Cytophagales</taxon>
        <taxon>Cyclobacteriaceae</taxon>
        <taxon>Echinicola</taxon>
    </lineage>
</organism>
<dbReference type="EMBL" id="JBHMEW010000042">
    <property type="protein sequence ID" value="MFB9211108.1"/>
    <property type="molecule type" value="Genomic_DNA"/>
</dbReference>
<evidence type="ECO:0000313" key="3">
    <source>
        <dbReference type="Proteomes" id="UP001589654"/>
    </source>
</evidence>
<keyword evidence="3" id="KW-1185">Reference proteome</keyword>
<name>A0ABV5J2Q2_9BACT</name>
<evidence type="ECO:0000259" key="1">
    <source>
        <dbReference type="Pfam" id="PF01408"/>
    </source>
</evidence>